<name>A0ABR5TJF5_9EURY</name>
<dbReference type="PROSITE" id="PS00708">
    <property type="entry name" value="PRO_ENDOPEP_SER"/>
    <property type="match status" value="1"/>
</dbReference>
<keyword evidence="1" id="KW-0378">Hydrolase</keyword>
<dbReference type="InterPro" id="IPR002471">
    <property type="entry name" value="Pept_S9_AS"/>
</dbReference>
<dbReference type="EMBL" id="LHYI01000026">
    <property type="protein sequence ID" value="KXB08218.1"/>
    <property type="molecule type" value="Genomic_DNA"/>
</dbReference>
<dbReference type="InterPro" id="IPR001375">
    <property type="entry name" value="Peptidase_S9_cat"/>
</dbReference>
<accession>A0ABR5TJF5</accession>
<dbReference type="InterPro" id="IPR029058">
    <property type="entry name" value="AB_hydrolase_fold"/>
</dbReference>
<dbReference type="PRINTS" id="PR00862">
    <property type="entry name" value="PROLIGOPTASE"/>
</dbReference>
<dbReference type="Gene3D" id="3.40.50.1820">
    <property type="entry name" value="alpha/beta hydrolase"/>
    <property type="match status" value="1"/>
</dbReference>
<evidence type="ECO:0000259" key="2">
    <source>
        <dbReference type="Pfam" id="PF00326"/>
    </source>
</evidence>
<feature type="non-terminal residue" evidence="3">
    <location>
        <position position="1"/>
    </location>
</feature>
<protein>
    <submittedName>
        <fullName evidence="3">Peptidase S9</fullName>
    </submittedName>
</protein>
<evidence type="ECO:0000313" key="3">
    <source>
        <dbReference type="EMBL" id="KXB08218.1"/>
    </source>
</evidence>
<dbReference type="PANTHER" id="PTHR42776">
    <property type="entry name" value="SERINE PEPTIDASE S9 FAMILY MEMBER"/>
    <property type="match status" value="1"/>
</dbReference>
<dbReference type="SUPFAM" id="SSF53474">
    <property type="entry name" value="alpha/beta-Hydrolases"/>
    <property type="match status" value="1"/>
</dbReference>
<reference evidence="3 4" key="1">
    <citation type="journal article" date="2016" name="Sci. Rep.">
        <title>Metabolic traits of an uncultured archaeal lineage -MSBL1- from brine pools of the Red Sea.</title>
        <authorList>
            <person name="Mwirichia R."/>
            <person name="Alam I."/>
            <person name="Rashid M."/>
            <person name="Vinu M."/>
            <person name="Ba-Alawi W."/>
            <person name="Anthony Kamau A."/>
            <person name="Kamanda Ngugi D."/>
            <person name="Goker M."/>
            <person name="Klenk H.P."/>
            <person name="Bajic V."/>
            <person name="Stingl U."/>
        </authorList>
    </citation>
    <scope>NUCLEOTIDE SEQUENCE [LARGE SCALE GENOMIC DNA]</scope>
    <source>
        <strain evidence="3">SCGC-AAA382M17</strain>
    </source>
</reference>
<dbReference type="InterPro" id="IPR002470">
    <property type="entry name" value="Peptidase_S9A"/>
</dbReference>
<evidence type="ECO:0000256" key="1">
    <source>
        <dbReference type="ARBA" id="ARBA00022801"/>
    </source>
</evidence>
<organism evidence="3 4">
    <name type="scientific">candidate division MSBL1 archaeon SCGC-AAA382M17</name>
    <dbReference type="NCBI Taxonomy" id="1698284"/>
    <lineage>
        <taxon>Archaea</taxon>
        <taxon>Methanobacteriati</taxon>
        <taxon>Methanobacteriota</taxon>
        <taxon>candidate division MSBL1</taxon>
    </lineage>
</organism>
<dbReference type="Pfam" id="PF00326">
    <property type="entry name" value="Peptidase_S9"/>
    <property type="match status" value="1"/>
</dbReference>
<feature type="domain" description="Peptidase S9 prolyl oligopeptidase catalytic" evidence="2">
    <location>
        <begin position="68"/>
        <end position="275"/>
    </location>
</feature>
<keyword evidence="4" id="KW-1185">Reference proteome</keyword>
<sequence>LTNTLNPDINTKDLVEEEVVHYESFDGMEIPAILYKPHQASDENKIPALVWVHGGPGGQSRIGYHAPIQFLVNHGYAVIAVNNRGSSGYGKSFYKADDRKHGDEDLKDCIYAKNYLAQTGWADTSRVGIIGGSYGGYMVAAALTFTPNAFDVGVDIFGVTNWLRTLRSIPDWWESQRKALYKELGNPYEDSTYLKKISPLFHAENIQKPIMVLQGANDPRVLKSESDEIVEKARQNDVPVEYVVFEDEGHGFTKKENEIEAWGKILKFLNQYLKGEEKATE</sequence>
<gene>
    <name evidence="3" type="ORF">AKJ55_01330</name>
</gene>
<evidence type="ECO:0000313" key="4">
    <source>
        <dbReference type="Proteomes" id="UP000070633"/>
    </source>
</evidence>
<dbReference type="Proteomes" id="UP000070633">
    <property type="component" value="Unassembled WGS sequence"/>
</dbReference>
<proteinExistence type="predicted"/>
<dbReference type="PANTHER" id="PTHR42776:SF27">
    <property type="entry name" value="DIPEPTIDYL PEPTIDASE FAMILY MEMBER 6"/>
    <property type="match status" value="1"/>
</dbReference>
<comment type="caution">
    <text evidence="3">The sequence shown here is derived from an EMBL/GenBank/DDBJ whole genome shotgun (WGS) entry which is preliminary data.</text>
</comment>